<dbReference type="OrthoDB" id="7375391at2"/>
<dbReference type="KEGG" id="mno:Mnod_5658"/>
<dbReference type="EMBL" id="CP001349">
    <property type="protein sequence ID" value="ACL60497.1"/>
    <property type="molecule type" value="Genomic_DNA"/>
</dbReference>
<feature type="chain" id="PRO_5002872074" evidence="1">
    <location>
        <begin position="21"/>
        <end position="189"/>
    </location>
</feature>
<gene>
    <name evidence="2" type="ordered locus">Mnod_5658</name>
</gene>
<evidence type="ECO:0000313" key="3">
    <source>
        <dbReference type="Proteomes" id="UP000008207"/>
    </source>
</evidence>
<proteinExistence type="predicted"/>
<protein>
    <submittedName>
        <fullName evidence="2">Uncharacterized protein</fullName>
    </submittedName>
</protein>
<reference evidence="2 3" key="1">
    <citation type="submission" date="2009-01" db="EMBL/GenBank/DDBJ databases">
        <title>Complete sequence of chromosome of Methylobacterium nodulans ORS 2060.</title>
        <authorList>
            <consortium name="US DOE Joint Genome Institute"/>
            <person name="Lucas S."/>
            <person name="Copeland A."/>
            <person name="Lapidus A."/>
            <person name="Glavina del Rio T."/>
            <person name="Dalin E."/>
            <person name="Tice H."/>
            <person name="Bruce D."/>
            <person name="Goodwin L."/>
            <person name="Pitluck S."/>
            <person name="Sims D."/>
            <person name="Brettin T."/>
            <person name="Detter J.C."/>
            <person name="Han C."/>
            <person name="Larimer F."/>
            <person name="Land M."/>
            <person name="Hauser L."/>
            <person name="Kyrpides N."/>
            <person name="Ivanova N."/>
            <person name="Marx C.J."/>
            <person name="Richardson P."/>
        </authorList>
    </citation>
    <scope>NUCLEOTIDE SEQUENCE [LARGE SCALE GENOMIC DNA]</scope>
    <source>
        <strain evidence="3">LMG 21967 / CNCM I-2342 / ORS 2060</strain>
    </source>
</reference>
<dbReference type="eggNOG" id="ENOG5030VBN">
    <property type="taxonomic scope" value="Bacteria"/>
</dbReference>
<sequence length="189" mass="20279">MRRIALIVAAAVLATGGALGAASLFVNHAPAPHTALVASKPVWTETAWPFPVDPWGKGKAFRCRADHCGTEVVLYLRAKIGFCGCVTTIDDDDVDRVGDVDLIAAERTSLGPGRFIEVRWMKGRSRSYALGGRGATAKSALAMAFHERCDMIVATAAMGVDQPARQERAVIEFLNSDVVLRWAEVTLGL</sequence>
<evidence type="ECO:0000256" key="1">
    <source>
        <dbReference type="SAM" id="SignalP"/>
    </source>
</evidence>
<evidence type="ECO:0000313" key="2">
    <source>
        <dbReference type="EMBL" id="ACL60497.1"/>
    </source>
</evidence>
<dbReference type="AlphaFoldDB" id="B8IQI5"/>
<organism evidence="2 3">
    <name type="scientific">Methylobacterium nodulans (strain LMG 21967 / CNCM I-2342 / ORS 2060)</name>
    <dbReference type="NCBI Taxonomy" id="460265"/>
    <lineage>
        <taxon>Bacteria</taxon>
        <taxon>Pseudomonadati</taxon>
        <taxon>Pseudomonadota</taxon>
        <taxon>Alphaproteobacteria</taxon>
        <taxon>Hyphomicrobiales</taxon>
        <taxon>Methylobacteriaceae</taxon>
        <taxon>Methylobacterium</taxon>
    </lineage>
</organism>
<keyword evidence="3" id="KW-1185">Reference proteome</keyword>
<dbReference type="HOGENOM" id="CLU_124313_0_0_5"/>
<accession>B8IQI5</accession>
<feature type="signal peptide" evidence="1">
    <location>
        <begin position="1"/>
        <end position="20"/>
    </location>
</feature>
<name>B8IQI5_METNO</name>
<keyword evidence="1" id="KW-0732">Signal</keyword>
<dbReference type="Proteomes" id="UP000008207">
    <property type="component" value="Chromosome"/>
</dbReference>